<dbReference type="Gene3D" id="2.130.10.10">
    <property type="entry name" value="YVTN repeat-like/Quinoprotein amine dehydrogenase"/>
    <property type="match status" value="1"/>
</dbReference>
<comment type="caution">
    <text evidence="1">The sequence shown here is derived from an EMBL/GenBank/DDBJ whole genome shotgun (WGS) entry which is preliminary data.</text>
</comment>
<dbReference type="NCBIfam" id="TIGR02243">
    <property type="entry name" value="putative baseplate assembly protein"/>
    <property type="match status" value="1"/>
</dbReference>
<sequence>MSLQAPKLDDRSFHDLVAEARRMVRERCPEWTDMSAGEPGTTLIELYAFLTEVMLYRINRLPEKAYIEFLRLMGVMLAPPSAARVKLTFSRSQGNDQRIEVPRGTRVTLSRSAEGEDPPIFTTASALTLEPDENSASVLAYHCQLVQGEALGSSTGLPGQSFQLRQAPVIAPTGDKLDLVIGVEAESELDERTPSVTHEGITYRIWREVEHFSRDSGDDDHLYVADRATGSITFAPAIRTTGADTGNGLSRNAEALAAVPPANQRIRAWYRCGGGPGGNVAAHTLTVLKDPIPGVRVDNEEAAVGGCEQESLDNAMQRGPQELHSLNRAITARDYEAVALREGSVGRAHAVARAERWRFAAPGTVQLLLVPGLDQTPPYNQQQLENAQTNEALARVRQAIDERRPLGTDCVIDWYHYKPVSVQARLVLHPEEDARSVEDRVENRLHEMINPLGKQPLRSRLHASDVYHAALNEPGVLYADEVQFSVDHAPESDVGAVMADPFHPDLWYAGAGDQVFRSMDDGEGWEKLVRFDEEYIDRITCCDARAGLLATISLRSDGDNTISRVRISEDCGQNWQKPHELGFQVNDLAWVQRGGEPVLLLATDEGLYQLPPGSGPVPVAVDEHNQGLAFYAVAAAEAPRVGTQVAVAARNSKGVYLCPDEQLEDFQHIGLDGQDVRVLTAQRIGPRAFLWAGVAAVGGEDGDGCLRWELRRDTTGGDGWMAMGNGWKGGSCRALATHGEHVFAATFHSGVVAMDSAVKDPEWRVPAIDCGLPLRDTDRLLQKVNDVTVAPPRGAETDRMPTVLCGGPHGAFRSRDGAHAFRNISRRTFTDHVTIGEGFLFCSGKHKVEAVHDETR</sequence>
<evidence type="ECO:0000313" key="2">
    <source>
        <dbReference type="Proteomes" id="UP000295830"/>
    </source>
</evidence>
<keyword evidence="2" id="KW-1185">Reference proteome</keyword>
<reference evidence="1 2" key="1">
    <citation type="submission" date="2019-03" db="EMBL/GenBank/DDBJ databases">
        <title>Genomic Encyclopedia of Type Strains, Phase IV (KMG-IV): sequencing the most valuable type-strain genomes for metagenomic binning, comparative biology and taxonomic classification.</title>
        <authorList>
            <person name="Goeker M."/>
        </authorList>
    </citation>
    <scope>NUCLEOTIDE SEQUENCE [LARGE SCALE GENOMIC DNA]</scope>
    <source>
        <strain evidence="1 2">DSM 15505</strain>
    </source>
</reference>
<dbReference type="RefSeq" id="WP_133736098.1">
    <property type="nucleotide sequence ID" value="NZ_SOAX01000003.1"/>
</dbReference>
<dbReference type="InterPro" id="IPR015943">
    <property type="entry name" value="WD40/YVTN_repeat-like_dom_sf"/>
</dbReference>
<dbReference type="Proteomes" id="UP000295830">
    <property type="component" value="Unassembled WGS sequence"/>
</dbReference>
<protein>
    <submittedName>
        <fullName evidence="1">Putative phage baseplate assembly protein</fullName>
    </submittedName>
</protein>
<accession>A0A4R7JUK8</accession>
<gene>
    <name evidence="1" type="ORF">DES49_1857</name>
</gene>
<dbReference type="SUPFAM" id="SSF110296">
    <property type="entry name" value="Oligoxyloglucan reducing end-specific cellobiohydrolase"/>
    <property type="match status" value="1"/>
</dbReference>
<dbReference type="OrthoDB" id="9027184at2"/>
<organism evidence="1 2">
    <name type="scientific">Halospina denitrificans</name>
    <dbReference type="NCBI Taxonomy" id="332522"/>
    <lineage>
        <taxon>Bacteria</taxon>
        <taxon>Pseudomonadati</taxon>
        <taxon>Pseudomonadota</taxon>
        <taxon>Gammaproteobacteria</taxon>
        <taxon>Halospina</taxon>
    </lineage>
</organism>
<dbReference type="AlphaFoldDB" id="A0A4R7JUK8"/>
<name>A0A4R7JUK8_9GAMM</name>
<dbReference type="EMBL" id="SOAX01000003">
    <property type="protein sequence ID" value="TDT41755.1"/>
    <property type="molecule type" value="Genomic_DNA"/>
</dbReference>
<evidence type="ECO:0000313" key="1">
    <source>
        <dbReference type="EMBL" id="TDT41755.1"/>
    </source>
</evidence>
<dbReference type="InterPro" id="IPR011749">
    <property type="entry name" value="CHP02243"/>
</dbReference>
<proteinExistence type="predicted"/>